<feature type="region of interest" description="Disordered" evidence="6">
    <location>
        <begin position="61"/>
        <end position="107"/>
    </location>
</feature>
<evidence type="ECO:0000259" key="8">
    <source>
        <dbReference type="Pfam" id="PF05433"/>
    </source>
</evidence>
<dbReference type="EMBL" id="NBBI01000001">
    <property type="protein sequence ID" value="OWK33362.1"/>
    <property type="molecule type" value="Genomic_DNA"/>
</dbReference>
<dbReference type="GO" id="GO:0009279">
    <property type="term" value="C:cell outer membrane"/>
    <property type="evidence" value="ECO:0007669"/>
    <property type="project" value="UniProtKB-SubCell"/>
</dbReference>
<proteinExistence type="inferred from homology"/>
<feature type="signal peptide" evidence="7">
    <location>
        <begin position="1"/>
        <end position="23"/>
    </location>
</feature>
<feature type="domain" description="Glycine zipper 2TM" evidence="8">
    <location>
        <begin position="142"/>
        <end position="181"/>
    </location>
</feature>
<comment type="similarity">
    <text evidence="2">Belongs to the rickettsiale 17 kDa surface antigen family.</text>
</comment>
<feature type="compositionally biased region" description="Basic and acidic residues" evidence="6">
    <location>
        <begin position="93"/>
        <end position="105"/>
    </location>
</feature>
<keyword evidence="4" id="KW-0472">Membrane</keyword>
<evidence type="ECO:0000256" key="2">
    <source>
        <dbReference type="ARBA" id="ARBA00008681"/>
    </source>
</evidence>
<keyword evidence="10" id="KW-1185">Reference proteome</keyword>
<dbReference type="RefSeq" id="WP_088365637.1">
    <property type="nucleotide sequence ID" value="NZ_NBBI01000001.1"/>
</dbReference>
<evidence type="ECO:0000256" key="1">
    <source>
        <dbReference type="ARBA" id="ARBA00004459"/>
    </source>
</evidence>
<accession>A0A245ZUE7</accession>
<comment type="subcellular location">
    <subcellularLocation>
        <location evidence="1">Cell outer membrane</location>
        <topology evidence="1">Lipid-anchor</topology>
    </subcellularLocation>
</comment>
<evidence type="ECO:0000256" key="7">
    <source>
        <dbReference type="SAM" id="SignalP"/>
    </source>
</evidence>
<reference evidence="9 10" key="1">
    <citation type="submission" date="2017-03" db="EMBL/GenBank/DDBJ databases">
        <title>Genome sequence of Sphingomonas dokdonensis DSM 21029.</title>
        <authorList>
            <person name="Poehlein A."/>
            <person name="Wuebbeler J.H."/>
            <person name="Steinbuechel A."/>
            <person name="Daniel R."/>
        </authorList>
    </citation>
    <scope>NUCLEOTIDE SEQUENCE [LARGE SCALE GENOMIC DNA]</scope>
    <source>
        <strain evidence="9 10">DSM 21029</strain>
    </source>
</reference>
<evidence type="ECO:0000256" key="4">
    <source>
        <dbReference type="ARBA" id="ARBA00023136"/>
    </source>
</evidence>
<dbReference type="InterPro" id="IPR008816">
    <property type="entry name" value="Gly_zipper_2TM_dom"/>
</dbReference>
<dbReference type="AlphaFoldDB" id="A0A245ZUE7"/>
<dbReference type="InterPro" id="IPR051407">
    <property type="entry name" value="Bact_OM_lipoprot/Surf_antigen"/>
</dbReference>
<organism evidence="9 10">
    <name type="scientific">Sphingomonas dokdonensis</name>
    <dbReference type="NCBI Taxonomy" id="344880"/>
    <lineage>
        <taxon>Bacteria</taxon>
        <taxon>Pseudomonadati</taxon>
        <taxon>Pseudomonadota</taxon>
        <taxon>Alphaproteobacteria</taxon>
        <taxon>Sphingomonadales</taxon>
        <taxon>Sphingomonadaceae</taxon>
        <taxon>Sphingomonas</taxon>
    </lineage>
</organism>
<keyword evidence="5" id="KW-0449">Lipoprotein</keyword>
<evidence type="ECO:0000256" key="5">
    <source>
        <dbReference type="ARBA" id="ARBA00023288"/>
    </source>
</evidence>
<evidence type="ECO:0000256" key="3">
    <source>
        <dbReference type="ARBA" id="ARBA00015281"/>
    </source>
</evidence>
<name>A0A245ZUE7_9SPHN</name>
<sequence>MLTRRIAIALGLAAAALGTPAVAQSAADDARFRAAQERFDRELEVFRSEFDRYQSVRRVPNAGYRDPRWDDGRTAPPLPRGGYDDRDAYDDDSNWRDEGDYDPTRYYRSGGQYQERVLAPTDRVYSGSDGRYYCRRSDGTTGLIVGGALGGVLGNVIDGGRSRVVGTLFGGAAGALAGRAVDQNSQVRCR</sequence>
<evidence type="ECO:0000313" key="9">
    <source>
        <dbReference type="EMBL" id="OWK33362.1"/>
    </source>
</evidence>
<dbReference type="PANTHER" id="PTHR35603:SF2">
    <property type="entry name" value="OUTER MEMBRANE LIPOPROTEIN"/>
    <property type="match status" value="1"/>
</dbReference>
<evidence type="ECO:0000313" key="10">
    <source>
        <dbReference type="Proteomes" id="UP000197290"/>
    </source>
</evidence>
<dbReference type="Proteomes" id="UP000197290">
    <property type="component" value="Unassembled WGS sequence"/>
</dbReference>
<gene>
    <name evidence="9" type="ORF">SPDO_02380</name>
</gene>
<dbReference type="OrthoDB" id="7473723at2"/>
<dbReference type="PANTHER" id="PTHR35603">
    <property type="match status" value="1"/>
</dbReference>
<protein>
    <recommendedName>
        <fullName evidence="3">17 kDa surface antigen</fullName>
    </recommendedName>
</protein>
<keyword evidence="7" id="KW-0732">Signal</keyword>
<comment type="caution">
    <text evidence="9">The sequence shown here is derived from an EMBL/GenBank/DDBJ whole genome shotgun (WGS) entry which is preliminary data.</text>
</comment>
<dbReference type="Pfam" id="PF05433">
    <property type="entry name" value="Rick_17kDa_Anti"/>
    <property type="match status" value="1"/>
</dbReference>
<feature type="chain" id="PRO_5012399557" description="17 kDa surface antigen" evidence="7">
    <location>
        <begin position="24"/>
        <end position="190"/>
    </location>
</feature>
<evidence type="ECO:0000256" key="6">
    <source>
        <dbReference type="SAM" id="MobiDB-lite"/>
    </source>
</evidence>